<dbReference type="Proteomes" id="UP000799757">
    <property type="component" value="Unassembled WGS sequence"/>
</dbReference>
<dbReference type="AlphaFoldDB" id="A0A6A6XP27"/>
<evidence type="ECO:0000313" key="2">
    <source>
        <dbReference type="EMBL" id="KAF2798112.1"/>
    </source>
</evidence>
<keyword evidence="3" id="KW-1185">Reference proteome</keyword>
<proteinExistence type="predicted"/>
<protein>
    <submittedName>
        <fullName evidence="2">Uncharacterized protein</fullName>
    </submittedName>
</protein>
<name>A0A6A6XP27_9PLEO</name>
<gene>
    <name evidence="2" type="ORF">K505DRAFT_333730</name>
</gene>
<feature type="region of interest" description="Disordered" evidence="1">
    <location>
        <begin position="285"/>
        <end position="308"/>
    </location>
</feature>
<accession>A0A6A6XP27</accession>
<organism evidence="2 3">
    <name type="scientific">Melanomma pulvis-pyrius CBS 109.77</name>
    <dbReference type="NCBI Taxonomy" id="1314802"/>
    <lineage>
        <taxon>Eukaryota</taxon>
        <taxon>Fungi</taxon>
        <taxon>Dikarya</taxon>
        <taxon>Ascomycota</taxon>
        <taxon>Pezizomycotina</taxon>
        <taxon>Dothideomycetes</taxon>
        <taxon>Pleosporomycetidae</taxon>
        <taxon>Pleosporales</taxon>
        <taxon>Melanommataceae</taxon>
        <taxon>Melanomma</taxon>
    </lineage>
</organism>
<feature type="region of interest" description="Disordered" evidence="1">
    <location>
        <begin position="183"/>
        <end position="204"/>
    </location>
</feature>
<reference evidence="2" key="1">
    <citation type="journal article" date="2020" name="Stud. Mycol.">
        <title>101 Dothideomycetes genomes: a test case for predicting lifestyles and emergence of pathogens.</title>
        <authorList>
            <person name="Haridas S."/>
            <person name="Albert R."/>
            <person name="Binder M."/>
            <person name="Bloem J."/>
            <person name="Labutti K."/>
            <person name="Salamov A."/>
            <person name="Andreopoulos B."/>
            <person name="Baker S."/>
            <person name="Barry K."/>
            <person name="Bills G."/>
            <person name="Bluhm B."/>
            <person name="Cannon C."/>
            <person name="Castanera R."/>
            <person name="Culley D."/>
            <person name="Daum C."/>
            <person name="Ezra D."/>
            <person name="Gonzalez J."/>
            <person name="Henrissat B."/>
            <person name="Kuo A."/>
            <person name="Liang C."/>
            <person name="Lipzen A."/>
            <person name="Lutzoni F."/>
            <person name="Magnuson J."/>
            <person name="Mondo S."/>
            <person name="Nolan M."/>
            <person name="Ohm R."/>
            <person name="Pangilinan J."/>
            <person name="Park H.-J."/>
            <person name="Ramirez L."/>
            <person name="Alfaro M."/>
            <person name="Sun H."/>
            <person name="Tritt A."/>
            <person name="Yoshinaga Y."/>
            <person name="Zwiers L.-H."/>
            <person name="Turgeon B."/>
            <person name="Goodwin S."/>
            <person name="Spatafora J."/>
            <person name="Crous P."/>
            <person name="Grigoriev I."/>
        </authorList>
    </citation>
    <scope>NUCLEOTIDE SEQUENCE</scope>
    <source>
        <strain evidence="2">CBS 109.77</strain>
    </source>
</reference>
<evidence type="ECO:0000313" key="3">
    <source>
        <dbReference type="Proteomes" id="UP000799757"/>
    </source>
</evidence>
<dbReference type="EMBL" id="MU001791">
    <property type="protein sequence ID" value="KAF2798112.1"/>
    <property type="molecule type" value="Genomic_DNA"/>
</dbReference>
<evidence type="ECO:0000256" key="1">
    <source>
        <dbReference type="SAM" id="MobiDB-lite"/>
    </source>
</evidence>
<feature type="compositionally biased region" description="Pro residues" evidence="1">
    <location>
        <begin position="194"/>
        <end position="204"/>
    </location>
</feature>
<sequence>MSGTTRPDFNTIQSWNRLDSTYQCFVQELLLCQNSEKALTIVLGRAGAPPAVRPPKYRVALKRSIYVAVWDYISSQRSKGATFEAIANSLAAGTGLPYKTDMISQCYQMWSSHNPITNLNAIVTLFSPPSSPPSVPTSVQQTPTGGNEAGFLQPINSSARSMGLMGGQDQLDMSKSPDLGFSRGPGHPYQGPNWPTPNPNLQPQPQPAPLPHAHYNSFGNPSQNQMFNHLGQLFDLPIQSTPMQMPFHHLPFNPATPQHVQIAPLHLLLTADMLLDEYTPPDNARMPFQGPTNQAQFHGTFMQRRRRG</sequence>